<dbReference type="Pfam" id="PF01266">
    <property type="entry name" value="DAO"/>
    <property type="match status" value="1"/>
</dbReference>
<gene>
    <name evidence="4" type="ORF">G7Y89_g7275</name>
</gene>
<dbReference type="GO" id="GO:0005737">
    <property type="term" value="C:cytoplasm"/>
    <property type="evidence" value="ECO:0007669"/>
    <property type="project" value="TreeGrafter"/>
</dbReference>
<evidence type="ECO:0000256" key="1">
    <source>
        <dbReference type="SAM" id="MobiDB-lite"/>
    </source>
</evidence>
<dbReference type="EMBL" id="JAAMPI010000502">
    <property type="protein sequence ID" value="KAF4630861.1"/>
    <property type="molecule type" value="Genomic_DNA"/>
</dbReference>
<accession>A0A8H4RL85</accession>
<organism evidence="4 5">
    <name type="scientific">Cudoniella acicularis</name>
    <dbReference type="NCBI Taxonomy" id="354080"/>
    <lineage>
        <taxon>Eukaryota</taxon>
        <taxon>Fungi</taxon>
        <taxon>Dikarya</taxon>
        <taxon>Ascomycota</taxon>
        <taxon>Pezizomycotina</taxon>
        <taxon>Leotiomycetes</taxon>
        <taxon>Helotiales</taxon>
        <taxon>Tricladiaceae</taxon>
        <taxon>Cudoniella</taxon>
    </lineage>
</organism>
<dbReference type="OrthoDB" id="429143at2759"/>
<evidence type="ECO:0000313" key="5">
    <source>
        <dbReference type="Proteomes" id="UP000566819"/>
    </source>
</evidence>
<evidence type="ECO:0000259" key="3">
    <source>
        <dbReference type="Pfam" id="PF25277"/>
    </source>
</evidence>
<evidence type="ECO:0000259" key="2">
    <source>
        <dbReference type="Pfam" id="PF01266"/>
    </source>
</evidence>
<dbReference type="InterPro" id="IPR036188">
    <property type="entry name" value="FAD/NAD-bd_sf"/>
</dbReference>
<dbReference type="Gene3D" id="3.50.50.60">
    <property type="entry name" value="FAD/NAD(P)-binding domain"/>
    <property type="match status" value="1"/>
</dbReference>
<dbReference type="Proteomes" id="UP000566819">
    <property type="component" value="Unassembled WGS sequence"/>
</dbReference>
<feature type="region of interest" description="Disordered" evidence="1">
    <location>
        <begin position="1"/>
        <end position="20"/>
    </location>
</feature>
<keyword evidence="5" id="KW-1185">Reference proteome</keyword>
<dbReference type="PANTHER" id="PTHR13847:SF284">
    <property type="entry name" value="FAD DEPENDENT OXIDOREDUCTASE DOMAIN-CONTAINING PROTEIN"/>
    <property type="match status" value="1"/>
</dbReference>
<protein>
    <recommendedName>
        <fullName evidence="6">FAD dependent oxidoreductase domain-containing protein</fullName>
    </recommendedName>
</protein>
<evidence type="ECO:0000313" key="4">
    <source>
        <dbReference type="EMBL" id="KAF4630861.1"/>
    </source>
</evidence>
<feature type="domain" description="DUF7871" evidence="3">
    <location>
        <begin position="425"/>
        <end position="512"/>
    </location>
</feature>
<sequence length="513" mass="54791">MDERAAIPVTLPHPSPTTSYWQDPPDAELADFLSSETVPNEVVGTLIIGSGITGAGVAWNLLQNADKKERIVMLEARQACSGATGRNGGHTKAASYRSFPSNVEALGLSGAMKIVRLEYANIRAVHAFAAEHKIDCESRSCDTVDIIYDQAQWDECVSAIQLIQESFTEEGDSEGVARYQLWGAEEAKEKFLVKGKGVEGEPVLGAVSYEAGSLSAYKFVIGLLKLCLKATLEFFTNTPATKLTKGDGGIWDVETPRGVVRARRVVLATNGYTGFISNKFQGSIVPLRGQITAHRPSSNMPKSGLETTYSFIYSNGYEYMIPRPQTSPFAGDIIIGGGLVKASNEGVSEFGTTDDSSLNTEISSYLRKTTTSYFGESWGDDDKEGRIRREWTGIMGYSADGFPFVGTWDGALLDVYEGFGSDDGASQAKCSCGEKSALHCTCGKAATENAVTGARCSCRARPAGSCNCERSATENTTPSGDLCSCGARPATACTCEKATDGGLLPTETDFTNA</sequence>
<dbReference type="InterPro" id="IPR057193">
    <property type="entry name" value="DUF7871"/>
</dbReference>
<dbReference type="InterPro" id="IPR006076">
    <property type="entry name" value="FAD-dep_OxRdtase"/>
</dbReference>
<dbReference type="Gene3D" id="3.30.9.10">
    <property type="entry name" value="D-Amino Acid Oxidase, subunit A, domain 2"/>
    <property type="match status" value="1"/>
</dbReference>
<feature type="domain" description="FAD dependent oxidoreductase" evidence="2">
    <location>
        <begin position="46"/>
        <end position="407"/>
    </location>
</feature>
<dbReference type="Pfam" id="PF25277">
    <property type="entry name" value="DUF7871"/>
    <property type="match status" value="1"/>
</dbReference>
<dbReference type="AlphaFoldDB" id="A0A8H4RL85"/>
<comment type="caution">
    <text evidence="4">The sequence shown here is derived from an EMBL/GenBank/DDBJ whole genome shotgun (WGS) entry which is preliminary data.</text>
</comment>
<reference evidence="4 5" key="1">
    <citation type="submission" date="2020-03" db="EMBL/GenBank/DDBJ databases">
        <title>Draft Genome Sequence of Cudoniella acicularis.</title>
        <authorList>
            <person name="Buettner E."/>
            <person name="Kellner H."/>
        </authorList>
    </citation>
    <scope>NUCLEOTIDE SEQUENCE [LARGE SCALE GENOMIC DNA]</scope>
    <source>
        <strain evidence="4 5">DSM 108380</strain>
    </source>
</reference>
<dbReference type="SUPFAM" id="SSF51905">
    <property type="entry name" value="FAD/NAD(P)-binding domain"/>
    <property type="match status" value="1"/>
</dbReference>
<name>A0A8H4RL85_9HELO</name>
<evidence type="ECO:0008006" key="6">
    <source>
        <dbReference type="Google" id="ProtNLM"/>
    </source>
</evidence>
<proteinExistence type="predicted"/>
<dbReference type="PANTHER" id="PTHR13847">
    <property type="entry name" value="SARCOSINE DEHYDROGENASE-RELATED"/>
    <property type="match status" value="1"/>
</dbReference>